<evidence type="ECO:0000256" key="1">
    <source>
        <dbReference type="ARBA" id="ARBA00004429"/>
    </source>
</evidence>
<evidence type="ECO:0000313" key="17">
    <source>
        <dbReference type="EMBL" id="RUO81025.1"/>
    </source>
</evidence>
<gene>
    <name evidence="13" type="primary">yidC</name>
    <name evidence="17" type="ORF">CWI84_02620</name>
</gene>
<keyword evidence="18" id="KW-1185">Reference proteome</keyword>
<evidence type="ECO:0000256" key="11">
    <source>
        <dbReference type="ARBA" id="ARBA00033245"/>
    </source>
</evidence>
<keyword evidence="7 13" id="KW-0653">Protein transport</keyword>
<comment type="function">
    <text evidence="13">Required for the insertion and/or proper folding and/or complex formation of integral membrane proteins into the membrane. Involved in integration of membrane proteins that insert both dependently and independently of the Sec translocase complex, as well as at least some lipoproteins. Aids folding of multispanning membrane proteins.</text>
</comment>
<proteinExistence type="inferred from homology"/>
<feature type="transmembrane region" description="Helical" evidence="13">
    <location>
        <begin position="360"/>
        <end position="382"/>
    </location>
</feature>
<evidence type="ECO:0000313" key="18">
    <source>
        <dbReference type="Proteomes" id="UP000287996"/>
    </source>
</evidence>
<dbReference type="Proteomes" id="UP000287996">
    <property type="component" value="Unassembled WGS sequence"/>
</dbReference>
<dbReference type="InterPro" id="IPR038221">
    <property type="entry name" value="YidC_periplasmic_sf"/>
</dbReference>
<feature type="compositionally biased region" description="Polar residues" evidence="14">
    <location>
        <begin position="55"/>
        <end position="72"/>
    </location>
</feature>
<dbReference type="PANTHER" id="PTHR12428">
    <property type="entry name" value="OXA1"/>
    <property type="match status" value="1"/>
</dbReference>
<comment type="caution">
    <text evidence="17">The sequence shown here is derived from an EMBL/GenBank/DDBJ whole genome shotgun (WGS) entry which is preliminary data.</text>
</comment>
<comment type="caution">
    <text evidence="13">Lacks conserved residue(s) required for the propagation of feature annotation.</text>
</comment>
<dbReference type="NCBIfam" id="TIGR03593">
    <property type="entry name" value="yidC_nterm"/>
    <property type="match status" value="1"/>
</dbReference>
<feature type="domain" description="Membrane insertase YidC/Oxa/ALB C-terminal" evidence="15">
    <location>
        <begin position="363"/>
        <end position="542"/>
    </location>
</feature>
<feature type="transmembrane region" description="Helical" evidence="13">
    <location>
        <begin position="426"/>
        <end position="449"/>
    </location>
</feature>
<organism evidence="17 18">
    <name type="scientific">Idiomarina tyrosinivorans</name>
    <dbReference type="NCBI Taxonomy" id="1445662"/>
    <lineage>
        <taxon>Bacteria</taxon>
        <taxon>Pseudomonadati</taxon>
        <taxon>Pseudomonadota</taxon>
        <taxon>Gammaproteobacteria</taxon>
        <taxon>Alteromonadales</taxon>
        <taxon>Idiomarinaceae</taxon>
        <taxon>Idiomarina</taxon>
    </lineage>
</organism>
<evidence type="ECO:0000259" key="15">
    <source>
        <dbReference type="Pfam" id="PF02096"/>
    </source>
</evidence>
<evidence type="ECO:0000256" key="2">
    <source>
        <dbReference type="ARBA" id="ARBA00010527"/>
    </source>
</evidence>
<keyword evidence="4 13" id="KW-0813">Transport</keyword>
<keyword evidence="10 13" id="KW-0143">Chaperone</keyword>
<keyword evidence="6 13" id="KW-0812">Transmembrane</keyword>
<comment type="subcellular location">
    <subcellularLocation>
        <location evidence="1">Cell inner membrane</location>
        <topology evidence="1">Multi-pass membrane protein</topology>
    </subcellularLocation>
    <subcellularLocation>
        <location evidence="13">Cell membrane</location>
        <topology evidence="13">Multi-pass membrane protein</topology>
    </subcellularLocation>
</comment>
<dbReference type="Gene3D" id="2.70.98.90">
    <property type="match status" value="1"/>
</dbReference>
<feature type="region of interest" description="Disordered" evidence="14">
    <location>
        <begin position="29"/>
        <end position="78"/>
    </location>
</feature>
<keyword evidence="9 13" id="KW-0472">Membrane</keyword>
<dbReference type="GO" id="GO:0015031">
    <property type="term" value="P:protein transport"/>
    <property type="evidence" value="ECO:0007669"/>
    <property type="project" value="UniProtKB-KW"/>
</dbReference>
<dbReference type="CDD" id="cd20070">
    <property type="entry name" value="5TM_YidC_Alb3"/>
    <property type="match status" value="1"/>
</dbReference>
<dbReference type="PRINTS" id="PR00701">
    <property type="entry name" value="60KDINNERMP"/>
</dbReference>
<dbReference type="GO" id="GO:0051205">
    <property type="term" value="P:protein insertion into membrane"/>
    <property type="evidence" value="ECO:0007669"/>
    <property type="project" value="TreeGrafter"/>
</dbReference>
<dbReference type="GO" id="GO:0005886">
    <property type="term" value="C:plasma membrane"/>
    <property type="evidence" value="ECO:0007669"/>
    <property type="project" value="UniProtKB-SubCell"/>
</dbReference>
<dbReference type="InterPro" id="IPR019998">
    <property type="entry name" value="Membr_insert_YidC"/>
</dbReference>
<dbReference type="PANTHER" id="PTHR12428:SF65">
    <property type="entry name" value="CYTOCHROME C OXIDASE ASSEMBLY PROTEIN COX18, MITOCHONDRIAL"/>
    <property type="match status" value="1"/>
</dbReference>
<evidence type="ECO:0000256" key="14">
    <source>
        <dbReference type="SAM" id="MobiDB-lite"/>
    </source>
</evidence>
<accession>A0A432ZSW4</accession>
<evidence type="ECO:0000256" key="5">
    <source>
        <dbReference type="ARBA" id="ARBA00022475"/>
    </source>
</evidence>
<feature type="transmembrane region" description="Helical" evidence="13">
    <location>
        <begin position="503"/>
        <end position="518"/>
    </location>
</feature>
<evidence type="ECO:0000256" key="12">
    <source>
        <dbReference type="ARBA" id="ARBA00033342"/>
    </source>
</evidence>
<dbReference type="AlphaFoldDB" id="A0A432ZSW4"/>
<dbReference type="GO" id="GO:0032977">
    <property type="term" value="F:membrane insertase activity"/>
    <property type="evidence" value="ECO:0007669"/>
    <property type="project" value="InterPro"/>
</dbReference>
<evidence type="ECO:0000256" key="4">
    <source>
        <dbReference type="ARBA" id="ARBA00022448"/>
    </source>
</evidence>
<evidence type="ECO:0000256" key="7">
    <source>
        <dbReference type="ARBA" id="ARBA00022927"/>
    </source>
</evidence>
<dbReference type="NCBIfam" id="NF002351">
    <property type="entry name" value="PRK01318.1-1"/>
    <property type="match status" value="1"/>
</dbReference>
<sequence>MNSPRTILLIAFAVVTFYLYNNWVMESAPGTQPAKTEQTTSTNTASTADDEAASVPSNVVSDDGSVPNTQERQLAPQDGVIHVSTDVLDVTIDKRGGDIIAAELNQYAKTQGSKERFQLLHQTPGDIYVAQSGLIGENGIDNQTGRPLYKVNKDKFVMAGDTLSVPMTYTDANGNVFTKIYTFTKGHYDVDVSYEITNTSDQPLNVRFYGQLKQTMGEGSGSMVMPTYRGAAYSYQEDKFEKYDFDDMRDKPLKLNATTGWVGMLEHYFVSAWVPRGTSENTFFTRVVNGDQAIIGMIYPSVTIAPGETNKISSTIFVGPKDQDAMAKVTDYLDLTVDYGFLWWIAQPIFKLMQWLHSFLMNWGLAIIATTIIVKGLLFPLTKAQYESMAKMRLIQPKMKALRERHGSDRQKMSQAMMKLYQEEKVNPLGGCLPMILQLPIFLALYWVFLESVELRHADFFLWINDLSAKDPYYVLPILMGISMFIMQRLQPTPATDPMQQKLFQYMPVIFTVFFLWFPSGLVLYWLVSNLLTITQMTIIYRGLEKKGIMTRKKKKRA</sequence>
<dbReference type="InterPro" id="IPR001708">
    <property type="entry name" value="YidC/ALB3/OXA1/COX18"/>
</dbReference>
<protein>
    <recommendedName>
        <fullName evidence="3 13">Membrane protein insertase YidC</fullName>
    </recommendedName>
    <alternativeName>
        <fullName evidence="12 13">Foldase YidC</fullName>
    </alternativeName>
    <alternativeName>
        <fullName evidence="11 13">Membrane integrase YidC</fullName>
    </alternativeName>
    <alternativeName>
        <fullName evidence="13">Membrane protein YidC</fullName>
    </alternativeName>
</protein>
<feature type="domain" description="Membrane insertase YidC N-terminal" evidence="16">
    <location>
        <begin position="81"/>
        <end position="352"/>
    </location>
</feature>
<evidence type="ECO:0000259" key="16">
    <source>
        <dbReference type="Pfam" id="PF14849"/>
    </source>
</evidence>
<evidence type="ECO:0000256" key="13">
    <source>
        <dbReference type="HAMAP-Rule" id="MF_01810"/>
    </source>
</evidence>
<dbReference type="OrthoDB" id="9780552at2"/>
<comment type="subunit">
    <text evidence="13">Interacts with the Sec translocase complex via SecD. Specifically interacts with transmembrane segments of nascent integral membrane proteins during membrane integration.</text>
</comment>
<dbReference type="HAMAP" id="MF_01810">
    <property type="entry name" value="YidC_type1"/>
    <property type="match status" value="1"/>
</dbReference>
<dbReference type="InterPro" id="IPR028055">
    <property type="entry name" value="YidC/Oxa/ALB_C"/>
</dbReference>
<dbReference type="EMBL" id="PIQH01000002">
    <property type="protein sequence ID" value="RUO81025.1"/>
    <property type="molecule type" value="Genomic_DNA"/>
</dbReference>
<dbReference type="RefSeq" id="WP_126841018.1">
    <property type="nucleotide sequence ID" value="NZ_PIQH01000002.1"/>
</dbReference>
<evidence type="ECO:0000256" key="9">
    <source>
        <dbReference type="ARBA" id="ARBA00023136"/>
    </source>
</evidence>
<reference evidence="17 18" key="1">
    <citation type="journal article" date="2011" name="Front. Microbiol.">
        <title>Genomic signatures of strain selection and enhancement in Bacillus atrophaeus var. globigii, a historical biowarfare simulant.</title>
        <authorList>
            <person name="Gibbons H.S."/>
            <person name="Broomall S.M."/>
            <person name="McNew L.A."/>
            <person name="Daligault H."/>
            <person name="Chapman C."/>
            <person name="Bruce D."/>
            <person name="Karavis M."/>
            <person name="Krepps M."/>
            <person name="McGregor P.A."/>
            <person name="Hong C."/>
            <person name="Park K.H."/>
            <person name="Akmal A."/>
            <person name="Feldman A."/>
            <person name="Lin J.S."/>
            <person name="Chang W.E."/>
            <person name="Higgs B.W."/>
            <person name="Demirev P."/>
            <person name="Lindquist J."/>
            <person name="Liem A."/>
            <person name="Fochler E."/>
            <person name="Read T.D."/>
            <person name="Tapia R."/>
            <person name="Johnson S."/>
            <person name="Bishop-Lilly K.A."/>
            <person name="Detter C."/>
            <person name="Han C."/>
            <person name="Sozhamannan S."/>
            <person name="Rosenzweig C.N."/>
            <person name="Skowronski E.W."/>
        </authorList>
    </citation>
    <scope>NUCLEOTIDE SEQUENCE [LARGE SCALE GENOMIC DNA]</scope>
    <source>
        <strain evidence="17 18">CC-PW-9</strain>
    </source>
</reference>
<keyword evidence="5 13" id="KW-1003">Cell membrane</keyword>
<dbReference type="NCBIfam" id="NF002352">
    <property type="entry name" value="PRK01318.1-3"/>
    <property type="match status" value="1"/>
</dbReference>
<feature type="compositionally biased region" description="Low complexity" evidence="14">
    <location>
        <begin position="34"/>
        <end position="47"/>
    </location>
</feature>
<keyword evidence="8 13" id="KW-1133">Transmembrane helix</keyword>
<comment type="similarity">
    <text evidence="2 13">Belongs to the OXA1/ALB3/YidC family. Type 1 subfamily.</text>
</comment>
<dbReference type="NCBIfam" id="TIGR03592">
    <property type="entry name" value="yidC_oxa1_cterm"/>
    <property type="match status" value="1"/>
</dbReference>
<dbReference type="CDD" id="cd19961">
    <property type="entry name" value="EcYidC-like_peri"/>
    <property type="match status" value="1"/>
</dbReference>
<dbReference type="Pfam" id="PF02096">
    <property type="entry name" value="60KD_IMP"/>
    <property type="match status" value="1"/>
</dbReference>
<dbReference type="InterPro" id="IPR028053">
    <property type="entry name" value="Membr_insert_YidC_N"/>
</dbReference>
<dbReference type="PRINTS" id="PR01900">
    <property type="entry name" value="YIDCPROTEIN"/>
</dbReference>
<evidence type="ECO:0000256" key="8">
    <source>
        <dbReference type="ARBA" id="ARBA00022989"/>
    </source>
</evidence>
<evidence type="ECO:0000256" key="6">
    <source>
        <dbReference type="ARBA" id="ARBA00022692"/>
    </source>
</evidence>
<dbReference type="Pfam" id="PF14849">
    <property type="entry name" value="YidC_periplas"/>
    <property type="match status" value="1"/>
</dbReference>
<dbReference type="InterPro" id="IPR047196">
    <property type="entry name" value="YidC_ALB_C"/>
</dbReference>
<name>A0A432ZSW4_9GAMM</name>
<evidence type="ECO:0000256" key="10">
    <source>
        <dbReference type="ARBA" id="ARBA00023186"/>
    </source>
</evidence>
<evidence type="ECO:0000256" key="3">
    <source>
        <dbReference type="ARBA" id="ARBA00015325"/>
    </source>
</evidence>